<gene>
    <name evidence="2" type="ORF">J2W48_000745</name>
</gene>
<proteinExistence type="predicted"/>
<organism evidence="2 3">
    <name type="scientific">Flavobacterium piscis</name>
    <dbReference type="NCBI Taxonomy" id="1114874"/>
    <lineage>
        <taxon>Bacteria</taxon>
        <taxon>Pseudomonadati</taxon>
        <taxon>Bacteroidota</taxon>
        <taxon>Flavobacteriia</taxon>
        <taxon>Flavobacteriales</taxon>
        <taxon>Flavobacteriaceae</taxon>
        <taxon>Flavobacterium</taxon>
    </lineage>
</organism>
<dbReference type="InterPro" id="IPR009061">
    <property type="entry name" value="DNA-bd_dom_put_sf"/>
</dbReference>
<dbReference type="SUPFAM" id="SSF46955">
    <property type="entry name" value="Putative DNA-binding domain"/>
    <property type="match status" value="1"/>
</dbReference>
<dbReference type="Proteomes" id="UP001269081">
    <property type="component" value="Unassembled WGS sequence"/>
</dbReference>
<dbReference type="EMBL" id="JAVDWQ010000002">
    <property type="protein sequence ID" value="MDR7208815.1"/>
    <property type="molecule type" value="Genomic_DNA"/>
</dbReference>
<name>A0ABU1Y3L3_9FLAO</name>
<keyword evidence="3" id="KW-1185">Reference proteome</keyword>
<evidence type="ECO:0000313" key="3">
    <source>
        <dbReference type="Proteomes" id="UP001269081"/>
    </source>
</evidence>
<protein>
    <submittedName>
        <fullName evidence="2">3-mercaptopyruvate sulfurtransferase SseA</fullName>
    </submittedName>
</protein>
<evidence type="ECO:0000259" key="1">
    <source>
        <dbReference type="Pfam" id="PF12728"/>
    </source>
</evidence>
<feature type="domain" description="Helix-turn-helix" evidence="1">
    <location>
        <begin position="89"/>
        <end position="137"/>
    </location>
</feature>
<sequence>MNAQSQTSISHHFIERFAKKIFLANGQDLAENNFFMCQFCGVKPKVAVMNIDRMEFTAWMDRIMERFDILMDVVNTSKNQRTAVDGEELLDSQDVLQMLKISARSLQRYRSSGKLPYYTISGKIYYKLSDIHQLVRESFTAPVPKRKPASDK</sequence>
<dbReference type="PANTHER" id="PTHR34585">
    <property type="match status" value="1"/>
</dbReference>
<dbReference type="InterPro" id="IPR041657">
    <property type="entry name" value="HTH_17"/>
</dbReference>
<dbReference type="PANTHER" id="PTHR34585:SF22">
    <property type="entry name" value="HELIX-TURN-HELIX DOMAIN-CONTAINING PROTEIN"/>
    <property type="match status" value="1"/>
</dbReference>
<evidence type="ECO:0000313" key="2">
    <source>
        <dbReference type="EMBL" id="MDR7208815.1"/>
    </source>
</evidence>
<reference evidence="2 3" key="1">
    <citation type="submission" date="2023-07" db="EMBL/GenBank/DDBJ databases">
        <title>Sorghum-associated microbial communities from plants grown in Nebraska, USA.</title>
        <authorList>
            <person name="Schachtman D."/>
        </authorList>
    </citation>
    <scope>NUCLEOTIDE SEQUENCE [LARGE SCALE GENOMIC DNA]</scope>
    <source>
        <strain evidence="2 3">4129</strain>
    </source>
</reference>
<comment type="caution">
    <text evidence="2">The sequence shown here is derived from an EMBL/GenBank/DDBJ whole genome shotgun (WGS) entry which is preliminary data.</text>
</comment>
<dbReference type="Pfam" id="PF12728">
    <property type="entry name" value="HTH_17"/>
    <property type="match status" value="1"/>
</dbReference>
<accession>A0ABU1Y3L3</accession>